<gene>
    <name evidence="1" type="ORF">CYMTET_17548</name>
</gene>
<evidence type="ECO:0000313" key="1">
    <source>
        <dbReference type="EMBL" id="KAK3274263.1"/>
    </source>
</evidence>
<keyword evidence="2" id="KW-1185">Reference proteome</keyword>
<name>A0AAE0L6V6_9CHLO</name>
<sequence>MDPQTTLTDENYVGGLPELGRVRKKLLTNKEGFTFQVFYPCEGRVAKRGLTTSTYVGNLTEAQLAEAVDGSWLMFAPVE</sequence>
<accession>A0AAE0L6V6</accession>
<dbReference type="Proteomes" id="UP001190700">
    <property type="component" value="Unassembled WGS sequence"/>
</dbReference>
<organism evidence="1 2">
    <name type="scientific">Cymbomonas tetramitiformis</name>
    <dbReference type="NCBI Taxonomy" id="36881"/>
    <lineage>
        <taxon>Eukaryota</taxon>
        <taxon>Viridiplantae</taxon>
        <taxon>Chlorophyta</taxon>
        <taxon>Pyramimonadophyceae</taxon>
        <taxon>Pyramimonadales</taxon>
        <taxon>Pyramimonadaceae</taxon>
        <taxon>Cymbomonas</taxon>
    </lineage>
</organism>
<protein>
    <submittedName>
        <fullName evidence="1">Uncharacterized protein</fullName>
    </submittedName>
</protein>
<comment type="caution">
    <text evidence="1">The sequence shown here is derived from an EMBL/GenBank/DDBJ whole genome shotgun (WGS) entry which is preliminary data.</text>
</comment>
<evidence type="ECO:0000313" key="2">
    <source>
        <dbReference type="Proteomes" id="UP001190700"/>
    </source>
</evidence>
<reference evidence="1 2" key="1">
    <citation type="journal article" date="2015" name="Genome Biol. Evol.">
        <title>Comparative Genomics of a Bacterivorous Green Alga Reveals Evolutionary Causalities and Consequences of Phago-Mixotrophic Mode of Nutrition.</title>
        <authorList>
            <person name="Burns J.A."/>
            <person name="Paasch A."/>
            <person name="Narechania A."/>
            <person name="Kim E."/>
        </authorList>
    </citation>
    <scope>NUCLEOTIDE SEQUENCE [LARGE SCALE GENOMIC DNA]</scope>
    <source>
        <strain evidence="1 2">PLY_AMNH</strain>
    </source>
</reference>
<proteinExistence type="predicted"/>
<dbReference type="AlphaFoldDB" id="A0AAE0L6V6"/>
<dbReference type="EMBL" id="LGRX02007828">
    <property type="protein sequence ID" value="KAK3274263.1"/>
    <property type="molecule type" value="Genomic_DNA"/>
</dbReference>